<organism evidence="1 2">
    <name type="scientific">Plasmodium ovale wallikeri</name>
    <dbReference type="NCBI Taxonomy" id="864142"/>
    <lineage>
        <taxon>Eukaryota</taxon>
        <taxon>Sar</taxon>
        <taxon>Alveolata</taxon>
        <taxon>Apicomplexa</taxon>
        <taxon>Aconoidasida</taxon>
        <taxon>Haemosporida</taxon>
        <taxon>Plasmodiidae</taxon>
        <taxon>Plasmodium</taxon>
        <taxon>Plasmodium (Plasmodium)</taxon>
    </lineage>
</organism>
<dbReference type="EMBL" id="FLRD01000110">
    <property type="protein sequence ID" value="SBT39130.1"/>
    <property type="molecule type" value="Genomic_DNA"/>
</dbReference>
<accession>A0A1A8Z5J6</accession>
<protein>
    <submittedName>
        <fullName evidence="1">Uncharacterized protein</fullName>
    </submittedName>
</protein>
<reference evidence="2" key="1">
    <citation type="submission" date="2016-05" db="EMBL/GenBank/DDBJ databases">
        <authorList>
            <person name="Naeem Raeece"/>
        </authorList>
    </citation>
    <scope>NUCLEOTIDE SEQUENCE [LARGE SCALE GENOMIC DNA]</scope>
</reference>
<keyword evidence="2" id="KW-1185">Reference proteome</keyword>
<dbReference type="AlphaFoldDB" id="A0A1A8Z5J6"/>
<name>A0A1A8Z5J6_PLAOA</name>
<sequence length="93" mass="10727">MLCKGVHPLSHRFVGTVATLPLYRRHTTAVPPPYNRHTTAIQPPHNRHTTATQWPPLCRQFPFFQFEGVNLIFPNAQTLTRNDEYDIGDISFK</sequence>
<proteinExistence type="predicted"/>
<evidence type="ECO:0000313" key="1">
    <source>
        <dbReference type="EMBL" id="SBT39130.1"/>
    </source>
</evidence>
<dbReference type="Proteomes" id="UP000078555">
    <property type="component" value="Unassembled WGS sequence"/>
</dbReference>
<gene>
    <name evidence="1" type="ORF">POVWA1_039330</name>
</gene>
<evidence type="ECO:0000313" key="2">
    <source>
        <dbReference type="Proteomes" id="UP000078555"/>
    </source>
</evidence>